<accession>A0ABR1H572</accession>
<evidence type="ECO:0000313" key="6">
    <source>
        <dbReference type="EMBL" id="KAK7416201.1"/>
    </source>
</evidence>
<comment type="subcellular location">
    <subcellularLocation>
        <location evidence="1">Nucleus</location>
    </subcellularLocation>
</comment>
<name>A0ABR1H572_9HYPO</name>
<keyword evidence="2" id="KW-0479">Metal-binding</keyword>
<gene>
    <name evidence="6" type="ORF">QQX98_005398</name>
</gene>
<evidence type="ECO:0000313" key="7">
    <source>
        <dbReference type="Proteomes" id="UP001498476"/>
    </source>
</evidence>
<evidence type="ECO:0000256" key="2">
    <source>
        <dbReference type="ARBA" id="ARBA00022723"/>
    </source>
</evidence>
<organism evidence="6 7">
    <name type="scientific">Neonectria punicea</name>
    <dbReference type="NCBI Taxonomy" id="979145"/>
    <lineage>
        <taxon>Eukaryota</taxon>
        <taxon>Fungi</taxon>
        <taxon>Dikarya</taxon>
        <taxon>Ascomycota</taxon>
        <taxon>Pezizomycotina</taxon>
        <taxon>Sordariomycetes</taxon>
        <taxon>Hypocreomycetidae</taxon>
        <taxon>Hypocreales</taxon>
        <taxon>Nectriaceae</taxon>
        <taxon>Neonectria</taxon>
    </lineage>
</organism>
<dbReference type="PANTHER" id="PTHR47338:SF16">
    <property type="entry name" value="TRANSCRIPTION FACTOR, PUTATIVE (AFU_ORTHOLOGUE AFUA_2G09360)-RELATED"/>
    <property type="match status" value="1"/>
</dbReference>
<evidence type="ECO:0000256" key="5">
    <source>
        <dbReference type="ARBA" id="ARBA00023242"/>
    </source>
</evidence>
<keyword evidence="3" id="KW-0805">Transcription regulation</keyword>
<dbReference type="EMBL" id="JAZAVJ010000072">
    <property type="protein sequence ID" value="KAK7416201.1"/>
    <property type="molecule type" value="Genomic_DNA"/>
</dbReference>
<dbReference type="PANTHER" id="PTHR47338">
    <property type="entry name" value="ZN(II)2CYS6 TRANSCRIPTION FACTOR (EUROFUNG)-RELATED"/>
    <property type="match status" value="1"/>
</dbReference>
<keyword evidence="7" id="KW-1185">Reference proteome</keyword>
<dbReference type="CDD" id="cd12148">
    <property type="entry name" value="fungal_TF_MHR"/>
    <property type="match status" value="1"/>
</dbReference>
<keyword evidence="4" id="KW-0804">Transcription</keyword>
<protein>
    <submittedName>
        <fullName evidence="6">Uncharacterized protein</fullName>
    </submittedName>
</protein>
<proteinExistence type="predicted"/>
<sequence length="338" mass="38065">MLESKRLLQSDLENICLENIQTCILVANLCACHSNPTSEALYFRIANSMAQITGLNTSATAGSIVMCEIKDMGEIVDLPMDESIFHSLSPDQESLEGAWKPGLWAHMISLVQHFGPIQDLNRRSALGNVDSDELDREVRHISQQIELWEMMLPTESKMTEQNLHLHQGKGTGGALVALHLGYHHYSTLLYFRFLEDQRAVTDLRKWCISRCKHHASAYSALLRQARREPGCEAVYPTVGHMAVVSSSVLLHILLFGDENELESARLELNANFEALIELKQYWPNMVSMEKQIQTVPFGIEMEPDNLFTMTQELTQQGRYTVFELSAPTVGEGMQESLG</sequence>
<reference evidence="6 7" key="1">
    <citation type="journal article" date="2025" name="Microbiol. Resour. Announc.">
        <title>Draft genome sequences for Neonectria magnoliae and Neonectria punicea, canker pathogens of Liriodendron tulipifera and Acer saccharum in West Virginia.</title>
        <authorList>
            <person name="Petronek H.M."/>
            <person name="Kasson M.T."/>
            <person name="Metheny A.M."/>
            <person name="Stauder C.M."/>
            <person name="Lovett B."/>
            <person name="Lynch S.C."/>
            <person name="Garnas J.R."/>
            <person name="Kasson L.R."/>
            <person name="Stajich J.E."/>
        </authorList>
    </citation>
    <scope>NUCLEOTIDE SEQUENCE [LARGE SCALE GENOMIC DNA]</scope>
    <source>
        <strain evidence="6 7">NRRL 64653</strain>
    </source>
</reference>
<evidence type="ECO:0000256" key="4">
    <source>
        <dbReference type="ARBA" id="ARBA00023163"/>
    </source>
</evidence>
<dbReference type="InterPro" id="IPR050815">
    <property type="entry name" value="TF_fung"/>
</dbReference>
<keyword evidence="5" id="KW-0539">Nucleus</keyword>
<evidence type="ECO:0000256" key="3">
    <source>
        <dbReference type="ARBA" id="ARBA00023015"/>
    </source>
</evidence>
<dbReference type="Proteomes" id="UP001498476">
    <property type="component" value="Unassembled WGS sequence"/>
</dbReference>
<evidence type="ECO:0000256" key="1">
    <source>
        <dbReference type="ARBA" id="ARBA00004123"/>
    </source>
</evidence>
<comment type="caution">
    <text evidence="6">The sequence shown here is derived from an EMBL/GenBank/DDBJ whole genome shotgun (WGS) entry which is preliminary data.</text>
</comment>